<evidence type="ECO:0000313" key="3">
    <source>
        <dbReference type="EMBL" id="MBJ6725613.1"/>
    </source>
</evidence>
<dbReference type="PANTHER" id="PTHR21248">
    <property type="entry name" value="CARDIOLIPIN SYNTHASE"/>
    <property type="match status" value="1"/>
</dbReference>
<feature type="signal peptide" evidence="1">
    <location>
        <begin position="1"/>
        <end position="22"/>
    </location>
</feature>
<dbReference type="GO" id="GO:0032049">
    <property type="term" value="P:cardiolipin biosynthetic process"/>
    <property type="evidence" value="ECO:0007669"/>
    <property type="project" value="UniProtKB-ARBA"/>
</dbReference>
<reference evidence="3" key="1">
    <citation type="submission" date="2020-12" db="EMBL/GenBank/DDBJ databases">
        <title>Geomonas sp. Red875, isolated from river sediment.</title>
        <authorList>
            <person name="Xu Z."/>
            <person name="Zhang Z."/>
            <person name="Masuda Y."/>
            <person name="Itoh H."/>
            <person name="Senoo K."/>
        </authorList>
    </citation>
    <scope>NUCLEOTIDE SEQUENCE</scope>
    <source>
        <strain evidence="3">Red875</strain>
    </source>
</reference>
<dbReference type="PROSITE" id="PS50035">
    <property type="entry name" value="PLD"/>
    <property type="match status" value="1"/>
</dbReference>
<keyword evidence="1" id="KW-0732">Signal</keyword>
<organism evidence="3 4">
    <name type="scientific">Geomesophilobacter sediminis</name>
    <dbReference type="NCBI Taxonomy" id="2798584"/>
    <lineage>
        <taxon>Bacteria</taxon>
        <taxon>Pseudomonadati</taxon>
        <taxon>Thermodesulfobacteriota</taxon>
        <taxon>Desulfuromonadia</taxon>
        <taxon>Geobacterales</taxon>
        <taxon>Geobacteraceae</taxon>
        <taxon>Geomesophilobacter</taxon>
    </lineage>
</organism>
<dbReference type="Pfam" id="PF13091">
    <property type="entry name" value="PLDc_2"/>
    <property type="match status" value="1"/>
</dbReference>
<dbReference type="RefSeq" id="WP_199384508.1">
    <property type="nucleotide sequence ID" value="NZ_JAEMHM010000010.1"/>
</dbReference>
<feature type="chain" id="PRO_5035323814" evidence="1">
    <location>
        <begin position="23"/>
        <end position="174"/>
    </location>
</feature>
<evidence type="ECO:0000313" key="4">
    <source>
        <dbReference type="Proteomes" id="UP000636888"/>
    </source>
</evidence>
<dbReference type="PANTHER" id="PTHR21248:SF22">
    <property type="entry name" value="PHOSPHOLIPASE D"/>
    <property type="match status" value="1"/>
</dbReference>
<keyword evidence="4" id="KW-1185">Reference proteome</keyword>
<protein>
    <submittedName>
        <fullName evidence="3">Phospholipase</fullName>
    </submittedName>
</protein>
<dbReference type="EMBL" id="JAEMHM010000010">
    <property type="protein sequence ID" value="MBJ6725613.1"/>
    <property type="molecule type" value="Genomic_DNA"/>
</dbReference>
<dbReference type="GO" id="GO:0030572">
    <property type="term" value="F:phosphatidyltransferase activity"/>
    <property type="evidence" value="ECO:0007669"/>
    <property type="project" value="UniProtKB-ARBA"/>
</dbReference>
<dbReference type="InterPro" id="IPR001736">
    <property type="entry name" value="PLipase_D/transphosphatidylase"/>
</dbReference>
<dbReference type="InterPro" id="IPR025202">
    <property type="entry name" value="PLD-like_dom"/>
</dbReference>
<dbReference type="AlphaFoldDB" id="A0A8J7IPP5"/>
<name>A0A8J7IPP5_9BACT</name>
<feature type="domain" description="PLD phosphodiesterase" evidence="2">
    <location>
        <begin position="119"/>
        <end position="146"/>
    </location>
</feature>
<dbReference type="SUPFAM" id="SSF56024">
    <property type="entry name" value="Phospholipase D/nuclease"/>
    <property type="match status" value="1"/>
</dbReference>
<gene>
    <name evidence="3" type="ORF">JFN93_12905</name>
</gene>
<accession>A0A8J7IPP5</accession>
<evidence type="ECO:0000256" key="1">
    <source>
        <dbReference type="SAM" id="SignalP"/>
    </source>
</evidence>
<sequence length="174" mass="19249">MKKGLRRAALLLFLLVPLPLCAQDLPARVLLLQNDQYSSVLAGRISQARRSVICAYYLFKIGDKPGNLPRQLAAELIRAARRGVDVTVILEGADQIGMENQAALKALARGGVRVVNPRGRRVTHAKAIAIDDRYVVIGSHNLTQAALRHNNELSVLLDSPELALEVRRYLERIQ</sequence>
<dbReference type="SMART" id="SM00155">
    <property type="entry name" value="PLDc"/>
    <property type="match status" value="1"/>
</dbReference>
<proteinExistence type="predicted"/>
<evidence type="ECO:0000259" key="2">
    <source>
        <dbReference type="PROSITE" id="PS50035"/>
    </source>
</evidence>
<comment type="caution">
    <text evidence="3">The sequence shown here is derived from an EMBL/GenBank/DDBJ whole genome shotgun (WGS) entry which is preliminary data.</text>
</comment>
<dbReference type="Gene3D" id="3.30.870.10">
    <property type="entry name" value="Endonuclease Chain A"/>
    <property type="match status" value="1"/>
</dbReference>
<dbReference type="Proteomes" id="UP000636888">
    <property type="component" value="Unassembled WGS sequence"/>
</dbReference>